<dbReference type="SUPFAM" id="SSF53756">
    <property type="entry name" value="UDP-Glycosyltransferase/glycogen phosphorylase"/>
    <property type="match status" value="1"/>
</dbReference>
<evidence type="ECO:0000313" key="4">
    <source>
        <dbReference type="EMBL" id="EHO53931.1"/>
    </source>
</evidence>
<dbReference type="PANTHER" id="PTHR12526:SF629">
    <property type="entry name" value="TEICHURONIC ACID BIOSYNTHESIS GLYCOSYLTRANSFERASE TUAH-RELATED"/>
    <property type="match status" value="1"/>
</dbReference>
<dbReference type="GO" id="GO:0016757">
    <property type="term" value="F:glycosyltransferase activity"/>
    <property type="evidence" value="ECO:0007669"/>
    <property type="project" value="UniProtKB-KW"/>
</dbReference>
<organism evidence="4 5">
    <name type="scientific">Lentilactobacillus kisonensis F0435</name>
    <dbReference type="NCBI Taxonomy" id="797516"/>
    <lineage>
        <taxon>Bacteria</taxon>
        <taxon>Bacillati</taxon>
        <taxon>Bacillota</taxon>
        <taxon>Bacilli</taxon>
        <taxon>Lactobacillales</taxon>
        <taxon>Lactobacillaceae</taxon>
        <taxon>Lentilactobacillus</taxon>
    </lineage>
</organism>
<dbReference type="PATRIC" id="fig|797516.3.peg.333"/>
<keyword evidence="2 4" id="KW-0808">Transferase</keyword>
<dbReference type="EMBL" id="AGRJ01000034">
    <property type="protein sequence ID" value="EHO53931.1"/>
    <property type="molecule type" value="Genomic_DNA"/>
</dbReference>
<comment type="caution">
    <text evidence="4">The sequence shown here is derived from an EMBL/GenBank/DDBJ whole genome shotgun (WGS) entry which is preliminary data.</text>
</comment>
<sequence>MISCVSDASLELSWPILQMHERAFKTMQLHSNHTNDPIETQHSGLNYNYEYAMNNFTKWQGMIAPTATQAKNVERRFGDKPRTYVIPVGVVPDELMNKPKQEFSKRQKGKVVMIARLSHEKRIDHAIKAIAQVVKKVPGISLDIYGYANDKSGDQAKKLVNDLNLKKVVTFKGYTQDISAVYDNAQLSILTSTAEGLPLSLIEAQSHGVPLVSYDINYGPRDIINDGKDGLLVKPGNIDAMADAIIRLMSDDQLREQFSDQAYESRHKYSEDNVWKQWLIMDADAQKYFETVKEDQ</sequence>
<dbReference type="PANTHER" id="PTHR12526">
    <property type="entry name" value="GLYCOSYLTRANSFERASE"/>
    <property type="match status" value="1"/>
</dbReference>
<accession>H1LCQ7</accession>
<dbReference type="HOGENOM" id="CLU_009583_21_2_9"/>
<protein>
    <submittedName>
        <fullName evidence="4">Glycosyltransferase, group 1 family protein</fullName>
    </submittedName>
</protein>
<evidence type="ECO:0000256" key="2">
    <source>
        <dbReference type="ARBA" id="ARBA00022679"/>
    </source>
</evidence>
<feature type="domain" description="Glycosyl transferase family 1" evidence="3">
    <location>
        <begin position="99"/>
        <end position="264"/>
    </location>
</feature>
<dbReference type="RefSeq" id="WP_008855564.1">
    <property type="nucleotide sequence ID" value="NZ_JH590997.1"/>
</dbReference>
<keyword evidence="1" id="KW-0328">Glycosyltransferase</keyword>
<evidence type="ECO:0000313" key="5">
    <source>
        <dbReference type="Proteomes" id="UP000005025"/>
    </source>
</evidence>
<dbReference type="Pfam" id="PF00534">
    <property type="entry name" value="Glycos_transf_1"/>
    <property type="match status" value="1"/>
</dbReference>
<evidence type="ECO:0000256" key="1">
    <source>
        <dbReference type="ARBA" id="ARBA00022676"/>
    </source>
</evidence>
<reference evidence="4 5" key="1">
    <citation type="submission" date="2011-09" db="EMBL/GenBank/DDBJ databases">
        <authorList>
            <person name="Weinstock G."/>
            <person name="Sodergren E."/>
            <person name="Clifton S."/>
            <person name="Fulton L."/>
            <person name="Fulton B."/>
            <person name="Courtney L."/>
            <person name="Fronick C."/>
            <person name="Harrison M."/>
            <person name="Strong C."/>
            <person name="Farmer C."/>
            <person name="Delahaunty K."/>
            <person name="Markovic C."/>
            <person name="Hall O."/>
            <person name="Minx P."/>
            <person name="Tomlinson C."/>
            <person name="Mitreva M."/>
            <person name="Hou S."/>
            <person name="Chen J."/>
            <person name="Wollam A."/>
            <person name="Pepin K.H."/>
            <person name="Johnson M."/>
            <person name="Bhonagiri V."/>
            <person name="Zhang X."/>
            <person name="Suruliraj S."/>
            <person name="Warren W."/>
            <person name="Chinwalla A."/>
            <person name="Mardis E.R."/>
            <person name="Wilson R.K."/>
        </authorList>
    </citation>
    <scope>NUCLEOTIDE SEQUENCE [LARGE SCALE GENOMIC DNA]</scope>
    <source>
        <strain evidence="4 5">F0435</strain>
    </source>
</reference>
<dbReference type="InterPro" id="IPR001296">
    <property type="entry name" value="Glyco_trans_1"/>
</dbReference>
<name>H1LCQ7_9LACO</name>
<dbReference type="Gene3D" id="3.40.50.2000">
    <property type="entry name" value="Glycogen Phosphorylase B"/>
    <property type="match status" value="2"/>
</dbReference>
<dbReference type="AlphaFoldDB" id="H1LCQ7"/>
<dbReference type="Proteomes" id="UP000005025">
    <property type="component" value="Unassembled WGS sequence"/>
</dbReference>
<dbReference type="STRING" id="797516.HMPREF9104_00370"/>
<proteinExistence type="predicted"/>
<gene>
    <name evidence="4" type="ORF">HMPREF9104_00370</name>
</gene>
<evidence type="ECO:0000259" key="3">
    <source>
        <dbReference type="Pfam" id="PF00534"/>
    </source>
</evidence>